<comment type="caution">
    <text evidence="3">The sequence shown here is derived from an EMBL/GenBank/DDBJ whole genome shotgun (WGS) entry which is preliminary data.</text>
</comment>
<dbReference type="RefSeq" id="WP_111627743.1">
    <property type="nucleotide sequence ID" value="NZ_QLMC01000002.1"/>
</dbReference>
<dbReference type="AlphaFoldDB" id="A0A327X2T3"/>
<dbReference type="Pfam" id="PF18096">
    <property type="entry name" value="Thump_like"/>
    <property type="match status" value="1"/>
</dbReference>
<proteinExistence type="predicted"/>
<gene>
    <name evidence="3" type="ORF">LX87_01655</name>
</gene>
<dbReference type="Gene3D" id="3.40.50.150">
    <property type="entry name" value="Vaccinia Virus protein VP39"/>
    <property type="match status" value="1"/>
</dbReference>
<evidence type="ECO:0000259" key="2">
    <source>
        <dbReference type="Pfam" id="PF22013"/>
    </source>
</evidence>
<dbReference type="Gene3D" id="1.10.10.1110">
    <property type="entry name" value="Methyltransferase PG1098, N-terminal domain"/>
    <property type="match status" value="1"/>
</dbReference>
<feature type="domain" description="THUMP-like" evidence="1">
    <location>
        <begin position="337"/>
        <end position="407"/>
    </location>
</feature>
<dbReference type="Pfam" id="PF22013">
    <property type="entry name" value="PG_1098_Fer"/>
    <property type="match status" value="1"/>
</dbReference>
<dbReference type="InterPro" id="IPR054168">
    <property type="entry name" value="PG_1098_Fer"/>
</dbReference>
<feature type="domain" description="PG-1098 ferredoxin-like" evidence="2">
    <location>
        <begin position="293"/>
        <end position="336"/>
    </location>
</feature>
<dbReference type="InterPro" id="IPR041497">
    <property type="entry name" value="Thump-like"/>
</dbReference>
<evidence type="ECO:0000259" key="1">
    <source>
        <dbReference type="Pfam" id="PF18096"/>
    </source>
</evidence>
<evidence type="ECO:0000313" key="4">
    <source>
        <dbReference type="Proteomes" id="UP000248790"/>
    </source>
</evidence>
<dbReference type="InterPro" id="IPR029063">
    <property type="entry name" value="SAM-dependent_MTases_sf"/>
</dbReference>
<keyword evidence="4" id="KW-1185">Reference proteome</keyword>
<sequence>MTDLTPNEQRFVQKNLNADPHALLLRQTDSDDVRLKVVAAQLVARQKARFKLPSWYANPELVFPPALSVEQASSERTAAYKASLLSQHGGKSALVIDLTGGMGVDSWAFSQQADRVIYVEQQPDLADLAAFNLPKLGGTNIDFPHQLAPHTNAESFLTHFTGLADWLYLDPARRDRQGGKVVRLEDCEPNVLDWYRPAHPAGLRQKATSVLLKTSPLIDIETVIRQLPDVAAVHVVSVDNECKEVLFVLTANPYPDVTIQTVNLRSTGSDERFTFRRTEERAAQVNFHDPMRYLYEPNTSLLKAGAFRIVAERFGLFKLAPNSHLYTSDELLPDFPGRSFEVIGNCKPDRKEVHSFLPDRKANLSVRNFPEATETLRKKLGIATGGDLYLFATTLFDNKKRIIITRKSFYPSLLS</sequence>
<reference evidence="3 4" key="1">
    <citation type="submission" date="2018-06" db="EMBL/GenBank/DDBJ databases">
        <title>Genomic Encyclopedia of Archaeal and Bacterial Type Strains, Phase II (KMG-II): from individual species to whole genera.</title>
        <authorList>
            <person name="Goeker M."/>
        </authorList>
    </citation>
    <scope>NUCLEOTIDE SEQUENCE [LARGE SCALE GENOMIC DNA]</scope>
    <source>
        <strain evidence="3 4">DSM 21851</strain>
    </source>
</reference>
<dbReference type="SUPFAM" id="SSF53335">
    <property type="entry name" value="S-adenosyl-L-methionine-dependent methyltransferases"/>
    <property type="match status" value="1"/>
</dbReference>
<protein>
    <submittedName>
        <fullName evidence="3">Uncharacterized protein</fullName>
    </submittedName>
</protein>
<accession>A0A327X2T3</accession>
<dbReference type="Proteomes" id="UP000248790">
    <property type="component" value="Unassembled WGS sequence"/>
</dbReference>
<name>A0A327X2T3_LARAB</name>
<organism evidence="3 4">
    <name type="scientific">Larkinella arboricola</name>
    <dbReference type="NCBI Taxonomy" id="643671"/>
    <lineage>
        <taxon>Bacteria</taxon>
        <taxon>Pseudomonadati</taxon>
        <taxon>Bacteroidota</taxon>
        <taxon>Cytophagia</taxon>
        <taxon>Cytophagales</taxon>
        <taxon>Spirosomataceae</taxon>
        <taxon>Larkinella</taxon>
    </lineage>
</organism>
<evidence type="ECO:0000313" key="3">
    <source>
        <dbReference type="EMBL" id="RAJ99958.1"/>
    </source>
</evidence>
<dbReference type="EMBL" id="QLMC01000002">
    <property type="protein sequence ID" value="RAJ99958.1"/>
    <property type="molecule type" value="Genomic_DNA"/>
</dbReference>
<dbReference type="OrthoDB" id="1000417at2"/>